<accession>A0ABT0RN95</accession>
<reference evidence="1" key="1">
    <citation type="submission" date="2022-05" db="EMBL/GenBank/DDBJ databases">
        <authorList>
            <person name="Jo J.-H."/>
            <person name="Im W.-T."/>
        </authorList>
    </citation>
    <scope>NUCLEOTIDE SEQUENCE</scope>
    <source>
        <strain evidence="1">SE158</strain>
    </source>
</reference>
<protein>
    <submittedName>
        <fullName evidence="1">Uncharacterized protein</fullName>
    </submittedName>
</protein>
<dbReference type="Proteomes" id="UP001165363">
    <property type="component" value="Unassembled WGS sequence"/>
</dbReference>
<gene>
    <name evidence="1" type="ORF">LZ536_09420</name>
</gene>
<comment type="caution">
    <text evidence="1">The sequence shown here is derived from an EMBL/GenBank/DDBJ whole genome shotgun (WGS) entry which is preliminary data.</text>
</comment>
<sequence>MSWIKSRLLRTRAFAVWIEGERRTKVEVHGHLWMGPGLTVDWEGGATANRTFSMHSIGVEVEPTELDELLHVTGLEVPSNGKAGAPGKVAVWHQFYAELMRLIDTGELLSFSTQSALRDHLCEAVGGNLSDETIKKHVRLAWMQYREGRADLAP</sequence>
<proteinExistence type="predicted"/>
<dbReference type="RefSeq" id="WP_249848418.1">
    <property type="nucleotide sequence ID" value="NZ_JAMGBD010000001.1"/>
</dbReference>
<organism evidence="1 2">
    <name type="scientific">Sphingomonas alba</name>
    <dbReference type="NCBI Taxonomy" id="2908208"/>
    <lineage>
        <taxon>Bacteria</taxon>
        <taxon>Pseudomonadati</taxon>
        <taxon>Pseudomonadota</taxon>
        <taxon>Alphaproteobacteria</taxon>
        <taxon>Sphingomonadales</taxon>
        <taxon>Sphingomonadaceae</taxon>
        <taxon>Sphingomonas</taxon>
    </lineage>
</organism>
<evidence type="ECO:0000313" key="2">
    <source>
        <dbReference type="Proteomes" id="UP001165363"/>
    </source>
</evidence>
<evidence type="ECO:0000313" key="1">
    <source>
        <dbReference type="EMBL" id="MCL6684116.1"/>
    </source>
</evidence>
<dbReference type="EMBL" id="JAMGBD010000001">
    <property type="protein sequence ID" value="MCL6684116.1"/>
    <property type="molecule type" value="Genomic_DNA"/>
</dbReference>
<keyword evidence="2" id="KW-1185">Reference proteome</keyword>
<name>A0ABT0RN95_9SPHN</name>